<dbReference type="InterPro" id="IPR027417">
    <property type="entry name" value="P-loop_NTPase"/>
</dbReference>
<dbReference type="AlphaFoldDB" id="A0A0U4BBF0"/>
<dbReference type="Pfam" id="PF00004">
    <property type="entry name" value="AAA"/>
    <property type="match status" value="1"/>
</dbReference>
<dbReference type="SUPFAM" id="SSF52540">
    <property type="entry name" value="P-loop containing nucleoside triphosphate hydrolases"/>
    <property type="match status" value="1"/>
</dbReference>
<dbReference type="Proteomes" id="UP000059542">
    <property type="component" value="Chromosome"/>
</dbReference>
<feature type="domain" description="AAA+ ATPase" evidence="2">
    <location>
        <begin position="196"/>
        <end position="320"/>
    </location>
</feature>
<dbReference type="OrthoDB" id="9809379at2"/>
<reference evidence="3 4" key="1">
    <citation type="submission" date="2015-12" db="EMBL/GenBank/DDBJ databases">
        <authorList>
            <person name="Shamseldin A."/>
            <person name="Moawad H."/>
            <person name="Abd El-Rahim W.M."/>
            <person name="Sadowsky M.J."/>
        </authorList>
    </citation>
    <scope>NUCLEOTIDE SEQUENCE [LARGE SCALE GENOMIC DNA]</scope>
    <source>
        <strain evidence="3 4">DG5B</strain>
    </source>
</reference>
<dbReference type="InterPro" id="IPR050747">
    <property type="entry name" value="Mitochondrial_chaperone_BCS1"/>
</dbReference>
<dbReference type="GO" id="GO:0016887">
    <property type="term" value="F:ATP hydrolysis activity"/>
    <property type="evidence" value="ECO:0007669"/>
    <property type="project" value="InterPro"/>
</dbReference>
<gene>
    <name evidence="3" type="ORF">AUC43_01625</name>
</gene>
<accession>A0A0U4BBF0</accession>
<organism evidence="3 4">
    <name type="scientific">Hymenobacter sedentarius</name>
    <dbReference type="NCBI Taxonomy" id="1411621"/>
    <lineage>
        <taxon>Bacteria</taxon>
        <taxon>Pseudomonadati</taxon>
        <taxon>Bacteroidota</taxon>
        <taxon>Cytophagia</taxon>
        <taxon>Cytophagales</taxon>
        <taxon>Hymenobacteraceae</taxon>
        <taxon>Hymenobacter</taxon>
    </lineage>
</organism>
<dbReference type="InterPro" id="IPR003593">
    <property type="entry name" value="AAA+_ATPase"/>
</dbReference>
<dbReference type="InterPro" id="IPR003959">
    <property type="entry name" value="ATPase_AAA_core"/>
</dbReference>
<dbReference type="EMBL" id="CP013909">
    <property type="protein sequence ID" value="ALW83915.1"/>
    <property type="molecule type" value="Genomic_DNA"/>
</dbReference>
<dbReference type="RefSeq" id="WP_068188992.1">
    <property type="nucleotide sequence ID" value="NZ_CP013909.1"/>
</dbReference>
<evidence type="ECO:0000313" key="4">
    <source>
        <dbReference type="Proteomes" id="UP000059542"/>
    </source>
</evidence>
<protein>
    <recommendedName>
        <fullName evidence="2">AAA+ ATPase domain-containing protein</fullName>
    </recommendedName>
</protein>
<evidence type="ECO:0000259" key="2">
    <source>
        <dbReference type="SMART" id="SM00382"/>
    </source>
</evidence>
<keyword evidence="4" id="KW-1185">Reference proteome</keyword>
<proteinExistence type="inferred from homology"/>
<dbReference type="GO" id="GO:0005524">
    <property type="term" value="F:ATP binding"/>
    <property type="evidence" value="ECO:0007669"/>
    <property type="project" value="InterPro"/>
</dbReference>
<dbReference type="STRING" id="1411621.AUC43_01625"/>
<dbReference type="SMART" id="SM00382">
    <property type="entry name" value="AAA"/>
    <property type="match status" value="1"/>
</dbReference>
<name>A0A0U4BBF0_9BACT</name>
<dbReference type="Gene3D" id="3.40.50.300">
    <property type="entry name" value="P-loop containing nucleotide triphosphate hydrolases"/>
    <property type="match status" value="1"/>
</dbReference>
<sequence>MKVNGMKKALPVVATPDLSQSFERDAYFQPVSWFYSAFGVLPRREIYQLASAEARQTILAELAKTYDLEQATVAHAVYLDKKDKAPDISHYALSLAPHLLLWFYERGTYGDRAGQLFFSPQTDPAQLALVQKLLAAQLDTGKLEHDRIQVLRLAFGELEFSPLPIKIPALDLTTHYNDDLLPAHEAILKRLQQPDEKGIIILHGPPGTGKTSYIRHLCGLTDKPKLFIPPNLATRIADPEFINLLHDNTNSILLIEDAEELLAKRDGHGGNAVSNLLNLSDGLLSDGFHIQIICTFNADLARIDKALLRKGRLIASYRFEPLALEKAQALATELGLTEPILEPTSLAELYNREKTDFISEFKTPGRIGFSR</sequence>
<dbReference type="CDD" id="cd19481">
    <property type="entry name" value="RecA-like_protease"/>
    <property type="match status" value="1"/>
</dbReference>
<dbReference type="KEGG" id="hyg:AUC43_01625"/>
<evidence type="ECO:0000313" key="3">
    <source>
        <dbReference type="EMBL" id="ALW83915.1"/>
    </source>
</evidence>
<comment type="similarity">
    <text evidence="1">Belongs to the AAA ATPase family. BCS1 subfamily.</text>
</comment>
<evidence type="ECO:0000256" key="1">
    <source>
        <dbReference type="ARBA" id="ARBA00007448"/>
    </source>
</evidence>
<dbReference type="PANTHER" id="PTHR23070">
    <property type="entry name" value="BCS1 AAA-TYPE ATPASE"/>
    <property type="match status" value="1"/>
</dbReference>